<dbReference type="Proteomes" id="UP001321542">
    <property type="component" value="Chromosome"/>
</dbReference>
<proteinExistence type="predicted"/>
<name>A0ABM7F067_9ACTN</name>
<reference evidence="1 2" key="1">
    <citation type="journal article" date="2010" name="ChemBioChem">
        <title>Cloning and characterization of the biosynthetic gene cluster of 16-membered macrolide antibiotic FD-891: involvement of a dual functional cytochrome P450 monooxygenase catalyzing epoxidation and hydroxylation.</title>
        <authorList>
            <person name="Kudo F."/>
            <person name="Motegi A."/>
            <person name="Mizoue K."/>
            <person name="Eguchi T."/>
        </authorList>
    </citation>
    <scope>NUCLEOTIDE SEQUENCE [LARGE SCALE GENOMIC DNA]</scope>
    <source>
        <strain evidence="1 2">A-8890</strain>
    </source>
</reference>
<reference evidence="1 2" key="2">
    <citation type="journal article" date="2023" name="ChemBioChem">
        <title>Acyltransferase Domain Exchange between Two Independent Type I Polyketide Synthases in the Same Producer Strain of Macrolide Antibiotics.</title>
        <authorList>
            <person name="Kudo F."/>
            <person name="Kishikawa K."/>
            <person name="Tsuboi K."/>
            <person name="Kido T."/>
            <person name="Usui T."/>
            <person name="Hashimoto J."/>
            <person name="Shin-Ya K."/>
            <person name="Miyanaga A."/>
            <person name="Eguchi T."/>
        </authorList>
    </citation>
    <scope>NUCLEOTIDE SEQUENCE [LARGE SCALE GENOMIC DNA]</scope>
    <source>
        <strain evidence="1 2">A-8890</strain>
    </source>
</reference>
<dbReference type="EMBL" id="AP018448">
    <property type="protein sequence ID" value="BBC28897.1"/>
    <property type="molecule type" value="Genomic_DNA"/>
</dbReference>
<keyword evidence="2" id="KW-1185">Reference proteome</keyword>
<gene>
    <name evidence="1" type="ORF">SGFS_001880</name>
</gene>
<dbReference type="RefSeq" id="WP_286246836.1">
    <property type="nucleotide sequence ID" value="NZ_AP018448.1"/>
</dbReference>
<evidence type="ECO:0000313" key="1">
    <source>
        <dbReference type="EMBL" id="BBC28897.1"/>
    </source>
</evidence>
<organism evidence="1 2">
    <name type="scientific">Streptomyces graminofaciens</name>
    <dbReference type="NCBI Taxonomy" id="68212"/>
    <lineage>
        <taxon>Bacteria</taxon>
        <taxon>Bacillati</taxon>
        <taxon>Actinomycetota</taxon>
        <taxon>Actinomycetes</taxon>
        <taxon>Kitasatosporales</taxon>
        <taxon>Streptomycetaceae</taxon>
        <taxon>Streptomyces</taxon>
    </lineage>
</organism>
<sequence>MLASRLAVATALTAVQLRHDEGTPVRLVHFLEDARRRNLVRATGPVYQFRHARLQERLAARHDRFRGGTEP</sequence>
<protein>
    <submittedName>
        <fullName evidence="1">Uncharacterized protein</fullName>
    </submittedName>
</protein>
<accession>A0ABM7F067</accession>
<evidence type="ECO:0000313" key="2">
    <source>
        <dbReference type="Proteomes" id="UP001321542"/>
    </source>
</evidence>